<keyword evidence="5" id="KW-1003">Cell membrane</keyword>
<dbReference type="PANTHER" id="PTHR45339:SF1">
    <property type="entry name" value="HYBRID SIGNAL TRANSDUCTION HISTIDINE KINASE J"/>
    <property type="match status" value="1"/>
</dbReference>
<feature type="transmembrane region" description="Helical" evidence="18">
    <location>
        <begin position="97"/>
        <end position="116"/>
    </location>
</feature>
<keyword evidence="8 18" id="KW-0812">Transmembrane</keyword>
<evidence type="ECO:0000256" key="6">
    <source>
        <dbReference type="ARBA" id="ARBA00022553"/>
    </source>
</evidence>
<dbReference type="Pfam" id="PF00072">
    <property type="entry name" value="Response_reg"/>
    <property type="match status" value="1"/>
</dbReference>
<evidence type="ECO:0000256" key="12">
    <source>
        <dbReference type="ARBA" id="ARBA00022989"/>
    </source>
</evidence>
<dbReference type="SMART" id="SM00388">
    <property type="entry name" value="HisKA"/>
    <property type="match status" value="1"/>
</dbReference>
<organism evidence="21 22">
    <name type="scientific">Nocardioides agri</name>
    <dbReference type="NCBI Taxonomy" id="2682843"/>
    <lineage>
        <taxon>Bacteria</taxon>
        <taxon>Bacillati</taxon>
        <taxon>Actinomycetota</taxon>
        <taxon>Actinomycetes</taxon>
        <taxon>Propionibacteriales</taxon>
        <taxon>Nocardioidaceae</taxon>
        <taxon>Nocardioides</taxon>
    </lineage>
</organism>
<dbReference type="Gene3D" id="3.40.50.2300">
    <property type="match status" value="1"/>
</dbReference>
<dbReference type="GO" id="GO:0000155">
    <property type="term" value="F:phosphorelay sensor kinase activity"/>
    <property type="evidence" value="ECO:0007669"/>
    <property type="project" value="InterPro"/>
</dbReference>
<dbReference type="AlphaFoldDB" id="A0A6L6XQG6"/>
<evidence type="ECO:0000256" key="4">
    <source>
        <dbReference type="ARBA" id="ARBA00012438"/>
    </source>
</evidence>
<evidence type="ECO:0000256" key="2">
    <source>
        <dbReference type="ARBA" id="ARBA00004651"/>
    </source>
</evidence>
<evidence type="ECO:0000256" key="16">
    <source>
        <dbReference type="PROSITE-ProRule" id="PRU00169"/>
    </source>
</evidence>
<comment type="subcellular location">
    <subcellularLocation>
        <location evidence="2">Cell membrane</location>
        <topology evidence="2">Multi-pass membrane protein</topology>
    </subcellularLocation>
</comment>
<sequence length="710" mass="75113">MDASRRSHVVRMLWAVEITLLALHLVHPAGTAGDLTYQLGVTLPAVVAWVGVNGAAPGRRAVPLLIALGLSLSALGDALWLVYWWVGREPDVSLADIPYLLSYLGLGGAVLVLTTVRRSPRVRVDVDSLLDVLTAVVVSVLVIWTISVDAIVADDSAAPVTRVVSAAYPVLDAVLLALVLRALSNSRSRNALGVPFALGVSCWLLADLGYYVLAVEGTVSAVLDLGWMLGAMLMATATLRPQALPVPQEHAGPDDQRMHAKLAIAILPLLVPAAVRAVGTATGVDVPVASLGLATVALVAIAFARTARLLRSEARARVELAAARDAALAASRAKSDFLATMSHEIRTPMNGVIGLTGLLLDTELDQTQRTYAEGVRTAGDALLTVINDILDFSKIEAGHLDLETIDFEPARLVDEVLDLLAEPAREKHLALVARCAPGLPHTLHGDPVRLRQVLVNLVGNAVKFTERGEVTVRVDLDDLGEGTARVRFEVADTGIGIDPAHQAHLFDPFSQADSSTTRRFGGTGLGLAISQQLVTAMGGTITLESELGRGSTFRFDVPMGPGSQAAPQRDEHPAAAPEQQGAEPNASRGRVLLVEDGEINQIVAEGILEALGYQVDLVDDGAAGLAAVTAGHYDAVFMDVQMPVMDGYEATRQIRRREGGRRRTPIIAMTAGAVAGDRERCLEAGMDDYVSKPISPAAVAAALDRWVTAR</sequence>
<dbReference type="InterPro" id="IPR011006">
    <property type="entry name" value="CheY-like_superfamily"/>
</dbReference>
<dbReference type="SUPFAM" id="SSF55874">
    <property type="entry name" value="ATPase domain of HSP90 chaperone/DNA topoisomerase II/histidine kinase"/>
    <property type="match status" value="1"/>
</dbReference>
<evidence type="ECO:0000259" key="20">
    <source>
        <dbReference type="PROSITE" id="PS50110"/>
    </source>
</evidence>
<dbReference type="CDD" id="cd16922">
    <property type="entry name" value="HATPase_EvgS-ArcB-TorS-like"/>
    <property type="match status" value="1"/>
</dbReference>
<keyword evidence="9" id="KW-0547">Nucleotide-binding</keyword>
<dbReference type="PROSITE" id="PS50109">
    <property type="entry name" value="HIS_KIN"/>
    <property type="match status" value="1"/>
</dbReference>
<dbReference type="PROSITE" id="PS50110">
    <property type="entry name" value="RESPONSE_REGULATORY"/>
    <property type="match status" value="1"/>
</dbReference>
<feature type="region of interest" description="Disordered" evidence="17">
    <location>
        <begin position="557"/>
        <end position="586"/>
    </location>
</feature>
<dbReference type="InterPro" id="IPR005467">
    <property type="entry name" value="His_kinase_dom"/>
</dbReference>
<feature type="transmembrane region" description="Helical" evidence="18">
    <location>
        <begin position="35"/>
        <end position="52"/>
    </location>
</feature>
<dbReference type="EC" id="2.7.13.3" evidence="4"/>
<keyword evidence="10" id="KW-0418">Kinase</keyword>
<evidence type="ECO:0000313" key="22">
    <source>
        <dbReference type="Proteomes" id="UP000473525"/>
    </source>
</evidence>
<feature type="domain" description="Histidine kinase" evidence="19">
    <location>
        <begin position="340"/>
        <end position="561"/>
    </location>
</feature>
<dbReference type="InterPro" id="IPR036097">
    <property type="entry name" value="HisK_dim/P_sf"/>
</dbReference>
<feature type="transmembrane region" description="Helical" evidence="18">
    <location>
        <begin position="191"/>
        <end position="213"/>
    </location>
</feature>
<evidence type="ECO:0000256" key="8">
    <source>
        <dbReference type="ARBA" id="ARBA00022692"/>
    </source>
</evidence>
<dbReference type="EMBL" id="WSEK01000004">
    <property type="protein sequence ID" value="MVQ48917.1"/>
    <property type="molecule type" value="Genomic_DNA"/>
</dbReference>
<keyword evidence="14 18" id="KW-0472">Membrane</keyword>
<name>A0A6L6XQG6_9ACTN</name>
<gene>
    <name evidence="21" type="ORF">GON03_06960</name>
</gene>
<evidence type="ECO:0000313" key="21">
    <source>
        <dbReference type="EMBL" id="MVQ48917.1"/>
    </source>
</evidence>
<dbReference type="InterPro" id="IPR003661">
    <property type="entry name" value="HisK_dim/P_dom"/>
</dbReference>
<dbReference type="Pfam" id="PF00512">
    <property type="entry name" value="HisKA"/>
    <property type="match status" value="1"/>
</dbReference>
<dbReference type="Gene3D" id="1.10.287.130">
    <property type="match status" value="1"/>
</dbReference>
<dbReference type="SMART" id="SM00387">
    <property type="entry name" value="HATPase_c"/>
    <property type="match status" value="1"/>
</dbReference>
<dbReference type="GO" id="GO:0005886">
    <property type="term" value="C:plasma membrane"/>
    <property type="evidence" value="ECO:0007669"/>
    <property type="project" value="UniProtKB-SubCell"/>
</dbReference>
<comment type="caution">
    <text evidence="21">The sequence shown here is derived from an EMBL/GenBank/DDBJ whole genome shotgun (WGS) entry which is preliminary data.</text>
</comment>
<keyword evidence="6 16" id="KW-0597">Phosphoprotein</keyword>
<evidence type="ECO:0000256" key="5">
    <source>
        <dbReference type="ARBA" id="ARBA00022475"/>
    </source>
</evidence>
<feature type="modified residue" description="4-aspartylphosphate" evidence="16">
    <location>
        <position position="639"/>
    </location>
</feature>
<proteinExistence type="inferred from homology"/>
<evidence type="ECO:0000256" key="10">
    <source>
        <dbReference type="ARBA" id="ARBA00022777"/>
    </source>
</evidence>
<dbReference type="SUPFAM" id="SSF47384">
    <property type="entry name" value="Homodimeric domain of signal transducing histidine kinase"/>
    <property type="match status" value="1"/>
</dbReference>
<dbReference type="PRINTS" id="PR00344">
    <property type="entry name" value="BCTRLSENSOR"/>
</dbReference>
<keyword evidence="22" id="KW-1185">Reference proteome</keyword>
<dbReference type="Pfam" id="PF02518">
    <property type="entry name" value="HATPase_c"/>
    <property type="match status" value="1"/>
</dbReference>
<feature type="transmembrane region" description="Helical" evidence="18">
    <location>
        <begin position="260"/>
        <end position="282"/>
    </location>
</feature>
<feature type="transmembrane region" description="Helical" evidence="18">
    <location>
        <begin position="166"/>
        <end position="184"/>
    </location>
</feature>
<keyword evidence="12 18" id="KW-1133">Transmembrane helix</keyword>
<dbReference type="CDD" id="cd00082">
    <property type="entry name" value="HisKA"/>
    <property type="match status" value="1"/>
</dbReference>
<dbReference type="GO" id="GO:0005524">
    <property type="term" value="F:ATP binding"/>
    <property type="evidence" value="ECO:0007669"/>
    <property type="project" value="UniProtKB-KW"/>
</dbReference>
<dbReference type="FunFam" id="1.10.287.130:FF:000003">
    <property type="entry name" value="Histidine kinase"/>
    <property type="match status" value="1"/>
</dbReference>
<feature type="transmembrane region" description="Helical" evidence="18">
    <location>
        <begin position="64"/>
        <end position="85"/>
    </location>
</feature>
<feature type="transmembrane region" description="Helical" evidence="18">
    <location>
        <begin position="12"/>
        <end position="29"/>
    </location>
</feature>
<evidence type="ECO:0000256" key="9">
    <source>
        <dbReference type="ARBA" id="ARBA00022741"/>
    </source>
</evidence>
<reference evidence="21 22" key="1">
    <citation type="submission" date="2019-12" db="EMBL/GenBank/DDBJ databases">
        <authorList>
            <person name="Huq M.A."/>
        </authorList>
    </citation>
    <scope>NUCLEOTIDE SEQUENCE [LARGE SCALE GENOMIC DNA]</scope>
    <source>
        <strain evidence="21 22">MAH-18</strain>
    </source>
</reference>
<evidence type="ECO:0000256" key="17">
    <source>
        <dbReference type="SAM" id="MobiDB-lite"/>
    </source>
</evidence>
<keyword evidence="11" id="KW-0067">ATP-binding</keyword>
<protein>
    <recommendedName>
        <fullName evidence="15">Circadian input-output histidine kinase CikA</fullName>
        <ecNumber evidence="4">2.7.13.3</ecNumber>
    </recommendedName>
</protein>
<dbReference type="Proteomes" id="UP000473525">
    <property type="component" value="Unassembled WGS sequence"/>
</dbReference>
<evidence type="ECO:0000256" key="13">
    <source>
        <dbReference type="ARBA" id="ARBA00023012"/>
    </source>
</evidence>
<dbReference type="Gene3D" id="3.30.565.10">
    <property type="entry name" value="Histidine kinase-like ATPase, C-terminal domain"/>
    <property type="match status" value="1"/>
</dbReference>
<feature type="transmembrane region" description="Helical" evidence="18">
    <location>
        <begin position="288"/>
        <end position="307"/>
    </location>
</feature>
<dbReference type="InterPro" id="IPR001789">
    <property type="entry name" value="Sig_transdc_resp-reg_receiver"/>
</dbReference>
<evidence type="ECO:0000256" key="3">
    <source>
        <dbReference type="ARBA" id="ARBA00006402"/>
    </source>
</evidence>
<dbReference type="RefSeq" id="WP_157341327.1">
    <property type="nucleotide sequence ID" value="NZ_WSEK01000004.1"/>
</dbReference>
<dbReference type="PANTHER" id="PTHR45339">
    <property type="entry name" value="HYBRID SIGNAL TRANSDUCTION HISTIDINE KINASE J"/>
    <property type="match status" value="1"/>
</dbReference>
<dbReference type="SUPFAM" id="SSF52172">
    <property type="entry name" value="CheY-like"/>
    <property type="match status" value="1"/>
</dbReference>
<evidence type="ECO:0000256" key="11">
    <source>
        <dbReference type="ARBA" id="ARBA00022840"/>
    </source>
</evidence>
<dbReference type="InterPro" id="IPR003594">
    <property type="entry name" value="HATPase_dom"/>
</dbReference>
<keyword evidence="7" id="KW-0808">Transferase</keyword>
<keyword evidence="13" id="KW-0902">Two-component regulatory system</keyword>
<evidence type="ECO:0000256" key="1">
    <source>
        <dbReference type="ARBA" id="ARBA00000085"/>
    </source>
</evidence>
<feature type="domain" description="Response regulatory" evidence="20">
    <location>
        <begin position="590"/>
        <end position="707"/>
    </location>
</feature>
<evidence type="ECO:0000256" key="18">
    <source>
        <dbReference type="SAM" id="Phobius"/>
    </source>
</evidence>
<feature type="compositionally biased region" description="Low complexity" evidence="17">
    <location>
        <begin position="574"/>
        <end position="586"/>
    </location>
</feature>
<dbReference type="CDD" id="cd17546">
    <property type="entry name" value="REC_hyHK_CKI1_RcsC-like"/>
    <property type="match status" value="1"/>
</dbReference>
<dbReference type="InterPro" id="IPR036890">
    <property type="entry name" value="HATPase_C_sf"/>
</dbReference>
<evidence type="ECO:0000256" key="7">
    <source>
        <dbReference type="ARBA" id="ARBA00022679"/>
    </source>
</evidence>
<evidence type="ECO:0000259" key="19">
    <source>
        <dbReference type="PROSITE" id="PS50109"/>
    </source>
</evidence>
<evidence type="ECO:0000256" key="14">
    <source>
        <dbReference type="ARBA" id="ARBA00023136"/>
    </source>
</evidence>
<dbReference type="FunFam" id="3.30.565.10:FF:000010">
    <property type="entry name" value="Sensor histidine kinase RcsC"/>
    <property type="match status" value="1"/>
</dbReference>
<comment type="similarity">
    <text evidence="3">In the N-terminal section; belongs to the phytochrome family.</text>
</comment>
<evidence type="ECO:0000256" key="15">
    <source>
        <dbReference type="ARBA" id="ARBA00074306"/>
    </source>
</evidence>
<comment type="catalytic activity">
    <reaction evidence="1">
        <text>ATP + protein L-histidine = ADP + protein N-phospho-L-histidine.</text>
        <dbReference type="EC" id="2.7.13.3"/>
    </reaction>
</comment>
<feature type="transmembrane region" description="Helical" evidence="18">
    <location>
        <begin position="128"/>
        <end position="146"/>
    </location>
</feature>
<dbReference type="InterPro" id="IPR004358">
    <property type="entry name" value="Sig_transdc_His_kin-like_C"/>
</dbReference>
<dbReference type="SMART" id="SM00448">
    <property type="entry name" value="REC"/>
    <property type="match status" value="1"/>
</dbReference>
<accession>A0A6L6XQG6</accession>